<evidence type="ECO:0000313" key="3">
    <source>
        <dbReference type="Proteomes" id="UP000799302"/>
    </source>
</evidence>
<proteinExistence type="predicted"/>
<evidence type="ECO:0000313" key="2">
    <source>
        <dbReference type="EMBL" id="KAF2672391.1"/>
    </source>
</evidence>
<accession>A0A6A6ULK1</accession>
<reference evidence="2" key="1">
    <citation type="journal article" date="2020" name="Stud. Mycol.">
        <title>101 Dothideomycetes genomes: a test case for predicting lifestyles and emergence of pathogens.</title>
        <authorList>
            <person name="Haridas S."/>
            <person name="Albert R."/>
            <person name="Binder M."/>
            <person name="Bloem J."/>
            <person name="Labutti K."/>
            <person name="Salamov A."/>
            <person name="Andreopoulos B."/>
            <person name="Baker S."/>
            <person name="Barry K."/>
            <person name="Bills G."/>
            <person name="Bluhm B."/>
            <person name="Cannon C."/>
            <person name="Castanera R."/>
            <person name="Culley D."/>
            <person name="Daum C."/>
            <person name="Ezra D."/>
            <person name="Gonzalez J."/>
            <person name="Henrissat B."/>
            <person name="Kuo A."/>
            <person name="Liang C."/>
            <person name="Lipzen A."/>
            <person name="Lutzoni F."/>
            <person name="Magnuson J."/>
            <person name="Mondo S."/>
            <person name="Nolan M."/>
            <person name="Ohm R."/>
            <person name="Pangilinan J."/>
            <person name="Park H.-J."/>
            <person name="Ramirez L."/>
            <person name="Alfaro M."/>
            <person name="Sun H."/>
            <person name="Tritt A."/>
            <person name="Yoshinaga Y."/>
            <person name="Zwiers L.-H."/>
            <person name="Turgeon B."/>
            <person name="Goodwin S."/>
            <person name="Spatafora J."/>
            <person name="Crous P."/>
            <person name="Grigoriev I."/>
        </authorList>
    </citation>
    <scope>NUCLEOTIDE SEQUENCE</scope>
    <source>
        <strain evidence="2">CBS 115976</strain>
    </source>
</reference>
<evidence type="ECO:0000256" key="1">
    <source>
        <dbReference type="SAM" id="Phobius"/>
    </source>
</evidence>
<name>A0A6A6ULK1_9PEZI</name>
<dbReference type="AlphaFoldDB" id="A0A6A6ULK1"/>
<keyword evidence="1" id="KW-0812">Transmembrane</keyword>
<feature type="transmembrane region" description="Helical" evidence="1">
    <location>
        <begin position="96"/>
        <end position="116"/>
    </location>
</feature>
<gene>
    <name evidence="2" type="ORF">BT63DRAFT_411665</name>
</gene>
<dbReference type="EMBL" id="MU004232">
    <property type="protein sequence ID" value="KAF2672391.1"/>
    <property type="molecule type" value="Genomic_DNA"/>
</dbReference>
<keyword evidence="1" id="KW-1133">Transmembrane helix</keyword>
<organism evidence="2 3">
    <name type="scientific">Microthyrium microscopicum</name>
    <dbReference type="NCBI Taxonomy" id="703497"/>
    <lineage>
        <taxon>Eukaryota</taxon>
        <taxon>Fungi</taxon>
        <taxon>Dikarya</taxon>
        <taxon>Ascomycota</taxon>
        <taxon>Pezizomycotina</taxon>
        <taxon>Dothideomycetes</taxon>
        <taxon>Dothideomycetes incertae sedis</taxon>
        <taxon>Microthyriales</taxon>
        <taxon>Microthyriaceae</taxon>
        <taxon>Microthyrium</taxon>
    </lineage>
</organism>
<keyword evidence="3" id="KW-1185">Reference proteome</keyword>
<dbReference type="Proteomes" id="UP000799302">
    <property type="component" value="Unassembled WGS sequence"/>
</dbReference>
<keyword evidence="1" id="KW-0472">Membrane</keyword>
<sequence length="146" mass="16718">MSLEIWLSVPVASDPEVRVFCLVVEKPFDHIDIVGVSAQFLRLVHTSTPAWTSLSFRDHDIHDGSGFQYLWHLIQKFVCSAWWWKSPSIISTLSHGLAYLSGTMISMMGLSFYYVCHFSKTTRWIWLIEYTSRMALDPLSIQSATG</sequence>
<protein>
    <submittedName>
        <fullName evidence="2">Uncharacterized protein</fullName>
    </submittedName>
</protein>